<dbReference type="SUPFAM" id="SSF52833">
    <property type="entry name" value="Thioredoxin-like"/>
    <property type="match status" value="1"/>
</dbReference>
<dbReference type="AlphaFoldDB" id="A0A6A6LWD9"/>
<dbReference type="EMBL" id="JAAGAX010000008">
    <property type="protein sequence ID" value="KAF2305751.1"/>
    <property type="molecule type" value="Genomic_DNA"/>
</dbReference>
<evidence type="ECO:0000313" key="2">
    <source>
        <dbReference type="EMBL" id="KAF2305751.1"/>
    </source>
</evidence>
<keyword evidence="1" id="KW-1133">Transmembrane helix</keyword>
<protein>
    <submittedName>
        <fullName evidence="2">Uncharacterized protein</fullName>
    </submittedName>
</protein>
<dbReference type="Gene3D" id="3.40.30.10">
    <property type="entry name" value="Glutaredoxin"/>
    <property type="match status" value="1"/>
</dbReference>
<dbReference type="InterPro" id="IPR036249">
    <property type="entry name" value="Thioredoxin-like_sf"/>
</dbReference>
<feature type="transmembrane region" description="Helical" evidence="1">
    <location>
        <begin position="14"/>
        <end position="38"/>
    </location>
</feature>
<evidence type="ECO:0000256" key="1">
    <source>
        <dbReference type="SAM" id="Phobius"/>
    </source>
</evidence>
<comment type="caution">
    <text evidence="2">The sequence shown here is derived from an EMBL/GenBank/DDBJ whole genome shotgun (WGS) entry which is preliminary data.</text>
</comment>
<gene>
    <name evidence="2" type="ORF">GH714_008031</name>
</gene>
<name>A0A6A6LWD9_HEVBR</name>
<evidence type="ECO:0000313" key="3">
    <source>
        <dbReference type="Proteomes" id="UP000467840"/>
    </source>
</evidence>
<keyword evidence="1" id="KW-0812">Transmembrane</keyword>
<reference evidence="2 3" key="1">
    <citation type="journal article" date="2020" name="Mol. Plant">
        <title>The Chromosome-Based Rubber Tree Genome Provides New Insights into Spurge Genome Evolution and Rubber Biosynthesis.</title>
        <authorList>
            <person name="Liu J."/>
            <person name="Shi C."/>
            <person name="Shi C.C."/>
            <person name="Li W."/>
            <person name="Zhang Q.J."/>
            <person name="Zhang Y."/>
            <person name="Li K."/>
            <person name="Lu H.F."/>
            <person name="Shi C."/>
            <person name="Zhu S.T."/>
            <person name="Xiao Z.Y."/>
            <person name="Nan H."/>
            <person name="Yue Y."/>
            <person name="Zhu X.G."/>
            <person name="Wu Y."/>
            <person name="Hong X.N."/>
            <person name="Fan G.Y."/>
            <person name="Tong Y."/>
            <person name="Zhang D."/>
            <person name="Mao C.L."/>
            <person name="Liu Y.L."/>
            <person name="Hao S.J."/>
            <person name="Liu W.Q."/>
            <person name="Lv M.Q."/>
            <person name="Zhang H.B."/>
            <person name="Liu Y."/>
            <person name="Hu-Tang G.R."/>
            <person name="Wang J.P."/>
            <person name="Wang J.H."/>
            <person name="Sun Y.H."/>
            <person name="Ni S.B."/>
            <person name="Chen W.B."/>
            <person name="Zhang X.C."/>
            <person name="Jiao Y.N."/>
            <person name="Eichler E.E."/>
            <person name="Li G.H."/>
            <person name="Liu X."/>
            <person name="Gao L.Z."/>
        </authorList>
    </citation>
    <scope>NUCLEOTIDE SEQUENCE [LARGE SCALE GENOMIC DNA]</scope>
    <source>
        <strain evidence="3">cv. GT1</strain>
        <tissue evidence="2">Leaf</tissue>
    </source>
</reference>
<accession>A0A6A6LWD9</accession>
<dbReference type="Proteomes" id="UP000467840">
    <property type="component" value="Chromosome 9"/>
</dbReference>
<organism evidence="2 3">
    <name type="scientific">Hevea brasiliensis</name>
    <name type="common">Para rubber tree</name>
    <name type="synonym">Siphonia brasiliensis</name>
    <dbReference type="NCBI Taxonomy" id="3981"/>
    <lineage>
        <taxon>Eukaryota</taxon>
        <taxon>Viridiplantae</taxon>
        <taxon>Streptophyta</taxon>
        <taxon>Embryophyta</taxon>
        <taxon>Tracheophyta</taxon>
        <taxon>Spermatophyta</taxon>
        <taxon>Magnoliopsida</taxon>
        <taxon>eudicotyledons</taxon>
        <taxon>Gunneridae</taxon>
        <taxon>Pentapetalae</taxon>
        <taxon>rosids</taxon>
        <taxon>fabids</taxon>
        <taxon>Malpighiales</taxon>
        <taxon>Euphorbiaceae</taxon>
        <taxon>Crotonoideae</taxon>
        <taxon>Micrandreae</taxon>
        <taxon>Hevea</taxon>
    </lineage>
</organism>
<sequence>MRCLLPLVGSYGNVVIHVFSMMSLATLIYNSCVIINFAKELVAAKDVVGNGATHKPPRLWKWIGWNPPPYGWFKPNIMPLSRVILEELQQATSWKLEEALQLFYVGNEAGPVASVSHSPPTENANTWADENTGGLKGQENETVNVGQDGGEENIEVGYPPNETSSLVAFRNFDEEMRRPGVWESDQGATSTAENPRDNLASSYFIGNSGMLKYRQKVYDDTSEGRKVCTYYKLDSIPVVLVIDPITGQKMRAWSGMIQPESLLED</sequence>
<keyword evidence="3" id="KW-1185">Reference proteome</keyword>
<keyword evidence="1" id="KW-0472">Membrane</keyword>
<proteinExistence type="predicted"/>